<organism evidence="4 5">
    <name type="scientific">Pontoporia blainvillei</name>
    <name type="common">Franciscana</name>
    <name type="synonym">Delphinus blainvillei</name>
    <dbReference type="NCBI Taxonomy" id="48723"/>
    <lineage>
        <taxon>Eukaryota</taxon>
        <taxon>Metazoa</taxon>
        <taxon>Chordata</taxon>
        <taxon>Craniata</taxon>
        <taxon>Vertebrata</taxon>
        <taxon>Euteleostomi</taxon>
        <taxon>Mammalia</taxon>
        <taxon>Eutheria</taxon>
        <taxon>Laurasiatheria</taxon>
        <taxon>Artiodactyla</taxon>
        <taxon>Whippomorpha</taxon>
        <taxon>Cetacea</taxon>
        <taxon>Odontoceti</taxon>
        <taxon>Pontoporiidae</taxon>
        <taxon>Pontoporia</taxon>
    </lineage>
</organism>
<dbReference type="InterPro" id="IPR035899">
    <property type="entry name" value="DBL_dom_sf"/>
</dbReference>
<gene>
    <name evidence="4" type="ORF">BU61_10907</name>
</gene>
<dbReference type="Proteomes" id="UP001165941">
    <property type="component" value="Unassembled WGS sequence"/>
</dbReference>
<dbReference type="PROSITE" id="PS50010">
    <property type="entry name" value="DH_2"/>
    <property type="match status" value="1"/>
</dbReference>
<evidence type="ECO:0000313" key="5">
    <source>
        <dbReference type="Proteomes" id="UP001165941"/>
    </source>
</evidence>
<protein>
    <submittedName>
        <fullName evidence="4">Guanine nucleotide exchange factor DBS</fullName>
    </submittedName>
</protein>
<dbReference type="Gene3D" id="1.20.900.10">
    <property type="entry name" value="Dbl homology (DH) domain"/>
    <property type="match status" value="1"/>
</dbReference>
<dbReference type="EMBL" id="PGGH01353795">
    <property type="protein sequence ID" value="NIG61755.1"/>
    <property type="molecule type" value="Genomic_DNA"/>
</dbReference>
<sequence length="219" mass="24473">MVFPSHSLALHPEASWFPSAALPEGTARREAFPKAPPITSCRQTRCPSCQHGSRCFLQLWLGSAVGAESPRAQRIRRGSENHSSEGSVLRRGPYRRARSEVSEGRQGRGRSTGDEESLAVLRRHVMTELLDTERVYVEELLCILEGYAAEMDNPLMTHLISTGLQNKKDVLFGNMEEIYHFHHRKPTERTGCEGLEMLPSAAVDSSSMFVLMEHLPTSV</sequence>
<feature type="domain" description="DH" evidence="3">
    <location>
        <begin position="121"/>
        <end position="196"/>
    </location>
</feature>
<proteinExistence type="predicted"/>
<evidence type="ECO:0000259" key="3">
    <source>
        <dbReference type="PROSITE" id="PS50010"/>
    </source>
</evidence>
<feature type="compositionally biased region" description="Basic and acidic residues" evidence="2">
    <location>
        <begin position="97"/>
        <end position="106"/>
    </location>
</feature>
<dbReference type="InterPro" id="IPR000219">
    <property type="entry name" value="DH_dom"/>
</dbReference>
<comment type="caution">
    <text evidence="4">The sequence shown here is derived from an EMBL/GenBank/DDBJ whole genome shotgun (WGS) entry which is preliminary data.</text>
</comment>
<keyword evidence="1" id="KW-0344">Guanine-nucleotide releasing factor</keyword>
<keyword evidence="5" id="KW-1185">Reference proteome</keyword>
<evidence type="ECO:0000256" key="1">
    <source>
        <dbReference type="ARBA" id="ARBA00022658"/>
    </source>
</evidence>
<feature type="region of interest" description="Disordered" evidence="2">
    <location>
        <begin position="70"/>
        <end position="116"/>
    </location>
</feature>
<name>A0ABX0SEN4_PONBL</name>
<dbReference type="PANTHER" id="PTHR22826">
    <property type="entry name" value="RHO GUANINE EXCHANGE FACTOR-RELATED"/>
    <property type="match status" value="1"/>
</dbReference>
<evidence type="ECO:0000313" key="4">
    <source>
        <dbReference type="EMBL" id="NIG61755.1"/>
    </source>
</evidence>
<dbReference type="PANTHER" id="PTHR22826:SF115">
    <property type="entry name" value="GUANINE NUCLEOTIDE EXCHANGE FACTOR DBS"/>
    <property type="match status" value="1"/>
</dbReference>
<reference evidence="4" key="1">
    <citation type="submission" date="2018-05" db="EMBL/GenBank/DDBJ databases">
        <authorList>
            <person name="Pedro S.L.S."/>
            <person name="Freitas R.C."/>
            <person name="Barreto A.S."/>
            <person name="Lima A.O.S."/>
        </authorList>
    </citation>
    <scope>NUCLEOTIDE SEQUENCE</scope>
    <source>
        <strain evidence="4">BP203</strain>
        <tissue evidence="4">Muscle</tissue>
    </source>
</reference>
<evidence type="ECO:0000256" key="2">
    <source>
        <dbReference type="SAM" id="MobiDB-lite"/>
    </source>
</evidence>
<dbReference type="Pfam" id="PF00621">
    <property type="entry name" value="RhoGEF"/>
    <property type="match status" value="1"/>
</dbReference>
<dbReference type="InterPro" id="IPR051336">
    <property type="entry name" value="RhoGEF_Guanine_NuclExch_SF"/>
</dbReference>
<accession>A0ABX0SEN4</accession>
<dbReference type="SUPFAM" id="SSF48065">
    <property type="entry name" value="DBL homology domain (DH-domain)"/>
    <property type="match status" value="1"/>
</dbReference>